<proteinExistence type="predicted"/>
<evidence type="ECO:0000313" key="3">
    <source>
        <dbReference type="Proteomes" id="UP000240880"/>
    </source>
</evidence>
<sequence length="207" mass="23439">MVRVKPFETFTERYDFWFERNKAAYLSELEALRKFVTGHSMALEVGVGTARFAAPLGIRFALDPAARMVEIARSRGIESVRGIAEKLPFKNCVFDLVLMVTTICFVDDIDASFREVRRVLKPNGKFVIGFIDRDSLVGKRISAMTDNPFYSEATLYSVKEVVEHLEKTGFEVKGFVQTIFDYPEKISQVEPVKEGFGEGSFVVVHAF</sequence>
<reference evidence="2 3" key="1">
    <citation type="submission" date="2017-04" db="EMBL/GenBank/DDBJ databases">
        <title>Novel microbial lineages endemic to geothermal iron-oxide mats fill important gaps in the evolutionary history of Archaea.</title>
        <authorList>
            <person name="Jay Z.J."/>
            <person name="Beam J.P."/>
            <person name="Dlakic M."/>
            <person name="Rusch D.B."/>
            <person name="Kozubal M.A."/>
            <person name="Inskeep W.P."/>
        </authorList>
    </citation>
    <scope>NUCLEOTIDE SEQUENCE [LARGE SCALE GENOMIC DNA]</scope>
    <source>
        <strain evidence="2">OSP_D</strain>
    </source>
</reference>
<dbReference type="CDD" id="cd02440">
    <property type="entry name" value="AdoMet_MTases"/>
    <property type="match status" value="1"/>
</dbReference>
<dbReference type="GO" id="GO:0032259">
    <property type="term" value="P:methylation"/>
    <property type="evidence" value="ECO:0007669"/>
    <property type="project" value="UniProtKB-KW"/>
</dbReference>
<gene>
    <name evidence="2" type="ORF">B9Q01_10110</name>
</gene>
<dbReference type="InterPro" id="IPR050508">
    <property type="entry name" value="Methyltransf_Superfamily"/>
</dbReference>
<keyword evidence="2" id="KW-0489">Methyltransferase</keyword>
<keyword evidence="2" id="KW-0808">Transferase</keyword>
<evidence type="ECO:0000259" key="1">
    <source>
        <dbReference type="Pfam" id="PF08241"/>
    </source>
</evidence>
<organism evidence="2 3">
    <name type="scientific">Candidatus Marsarchaeota G1 archaeon OSP_D</name>
    <dbReference type="NCBI Taxonomy" id="1978155"/>
    <lineage>
        <taxon>Archaea</taxon>
        <taxon>Candidatus Marsarchaeota</taxon>
        <taxon>Candidatus Marsarchaeota group 1</taxon>
    </lineage>
</organism>
<comment type="caution">
    <text evidence="2">The sequence shown here is derived from an EMBL/GenBank/DDBJ whole genome shotgun (WGS) entry which is preliminary data.</text>
</comment>
<dbReference type="SUPFAM" id="SSF53335">
    <property type="entry name" value="S-adenosyl-L-methionine-dependent methyltransferases"/>
    <property type="match status" value="1"/>
</dbReference>
<dbReference type="GO" id="GO:0008757">
    <property type="term" value="F:S-adenosylmethionine-dependent methyltransferase activity"/>
    <property type="evidence" value="ECO:0007669"/>
    <property type="project" value="InterPro"/>
</dbReference>
<accession>A0A2R6A638</accession>
<name>A0A2R6A638_9ARCH</name>
<dbReference type="EMBL" id="NEXC01000150">
    <property type="protein sequence ID" value="PSN81797.1"/>
    <property type="molecule type" value="Genomic_DNA"/>
</dbReference>
<dbReference type="PANTHER" id="PTHR42912">
    <property type="entry name" value="METHYLTRANSFERASE"/>
    <property type="match status" value="1"/>
</dbReference>
<dbReference type="AlphaFoldDB" id="A0A2R6A638"/>
<dbReference type="InterPro" id="IPR013216">
    <property type="entry name" value="Methyltransf_11"/>
</dbReference>
<protein>
    <submittedName>
        <fullName evidence="2">SAM-dependent methyltransferase</fullName>
    </submittedName>
</protein>
<dbReference type="Pfam" id="PF08241">
    <property type="entry name" value="Methyltransf_11"/>
    <property type="match status" value="1"/>
</dbReference>
<dbReference type="Gene3D" id="3.40.50.150">
    <property type="entry name" value="Vaccinia Virus protein VP39"/>
    <property type="match status" value="1"/>
</dbReference>
<dbReference type="InterPro" id="IPR029063">
    <property type="entry name" value="SAM-dependent_MTases_sf"/>
</dbReference>
<evidence type="ECO:0000313" key="2">
    <source>
        <dbReference type="EMBL" id="PSN81797.1"/>
    </source>
</evidence>
<feature type="domain" description="Methyltransferase type 11" evidence="1">
    <location>
        <begin position="43"/>
        <end position="128"/>
    </location>
</feature>
<dbReference type="PANTHER" id="PTHR42912:SF80">
    <property type="entry name" value="METHYLTRANSFERASE DOMAIN-CONTAINING PROTEIN"/>
    <property type="match status" value="1"/>
</dbReference>
<dbReference type="Proteomes" id="UP000240880">
    <property type="component" value="Unassembled WGS sequence"/>
</dbReference>